<gene>
    <name evidence="3" type="primary">LOC102543482</name>
</gene>
<sequence length="206" mass="23344">MNRQFIEEMEKANKCVKKLKLTREVLIKIMMLLYTCSFGKRGWITGIYRRMLIAVLFVVTGVGSSLGVYRWSGCLSLVWMSEWTQNNSEHLTTVVVLTTISDTRNASGPPSQEEMADRQRVLYSLLPLRSLPLLITCFFPFCCLRSTEGNKKSLLTQQEGKLTCILDYNNSLCLESSLTPSSTHILKAGVVDFIDIILTLRGQKYS</sequence>
<reference evidence="2" key="1">
    <citation type="submission" date="2025-05" db="UniProtKB">
        <authorList>
            <consortium name="RefSeq"/>
        </authorList>
    </citation>
    <scope>NUCLEOTIDE SEQUENCE [LARGE SCALE GENOMIC DNA]</scope>
</reference>
<dbReference type="RefSeq" id="XP_072821316.1">
    <property type="nucleotide sequence ID" value="XM_072965215.1"/>
</dbReference>
<keyword evidence="2" id="KW-1185">Reference proteome</keyword>
<dbReference type="GeneID" id="102543482"/>
<feature type="transmembrane region" description="Helical" evidence="1">
    <location>
        <begin position="51"/>
        <end position="71"/>
    </location>
</feature>
<keyword evidence="1" id="KW-0472">Membrane</keyword>
<accession>A0ABM5DK80</accession>
<keyword evidence="1" id="KW-1133">Transmembrane helix</keyword>
<reference evidence="3" key="2">
    <citation type="submission" date="2025-08" db="UniProtKB">
        <authorList>
            <consortium name="RefSeq"/>
        </authorList>
    </citation>
    <scope>IDENTIFICATION</scope>
</reference>
<organism evidence="2 3">
    <name type="scientific">Vicugna pacos</name>
    <name type="common">Alpaca</name>
    <name type="synonym">Lama pacos</name>
    <dbReference type="NCBI Taxonomy" id="30538"/>
    <lineage>
        <taxon>Eukaryota</taxon>
        <taxon>Metazoa</taxon>
        <taxon>Chordata</taxon>
        <taxon>Craniata</taxon>
        <taxon>Vertebrata</taxon>
        <taxon>Euteleostomi</taxon>
        <taxon>Mammalia</taxon>
        <taxon>Eutheria</taxon>
        <taxon>Laurasiatheria</taxon>
        <taxon>Artiodactyla</taxon>
        <taxon>Tylopoda</taxon>
        <taxon>Camelidae</taxon>
        <taxon>Vicugna</taxon>
    </lineage>
</organism>
<name>A0ABM5DK80_VICPA</name>
<evidence type="ECO:0000313" key="2">
    <source>
        <dbReference type="Proteomes" id="UP001652581"/>
    </source>
</evidence>
<evidence type="ECO:0000256" key="1">
    <source>
        <dbReference type="SAM" id="Phobius"/>
    </source>
</evidence>
<dbReference type="Proteomes" id="UP001652581">
    <property type="component" value="Chromosome 1"/>
</dbReference>
<proteinExistence type="predicted"/>
<protein>
    <submittedName>
        <fullName evidence="3">B- and T-lymphocyte attenuator isoform X1</fullName>
    </submittedName>
</protein>
<evidence type="ECO:0000313" key="3">
    <source>
        <dbReference type="RefSeq" id="XP_072821316.1"/>
    </source>
</evidence>
<keyword evidence="1" id="KW-0812">Transmembrane</keyword>